<dbReference type="EC" id="5.6.2.1" evidence="8"/>
<proteinExistence type="inferred from homology"/>
<protein>
    <recommendedName>
        <fullName evidence="8">DNA topoisomerase 1</fullName>
        <ecNumber evidence="8">5.6.2.1</ecNumber>
    </recommendedName>
    <alternativeName>
        <fullName evidence="8">DNA topoisomerase I</fullName>
    </alternativeName>
</protein>
<feature type="domain" description="Toprim" evidence="10">
    <location>
        <begin position="3"/>
        <end position="112"/>
    </location>
</feature>
<dbReference type="InterPro" id="IPR006171">
    <property type="entry name" value="TOPRIM_dom"/>
</dbReference>
<dbReference type="CDD" id="cd03363">
    <property type="entry name" value="TOPRIM_TopoIA_TopoI"/>
    <property type="match status" value="1"/>
</dbReference>
<dbReference type="NCBIfam" id="TIGR01051">
    <property type="entry name" value="topA_bact"/>
    <property type="match status" value="1"/>
</dbReference>
<dbReference type="Gene3D" id="1.10.460.10">
    <property type="entry name" value="Topoisomerase I, domain 2"/>
    <property type="match status" value="2"/>
</dbReference>
<dbReference type="InterPro" id="IPR013825">
    <property type="entry name" value="Topo_IA_cen_sub2"/>
</dbReference>
<feature type="active site" description="O-(5'-phospho-DNA)-tyrosine intermediate" evidence="8">
    <location>
        <position position="287"/>
    </location>
</feature>
<evidence type="ECO:0000259" key="11">
    <source>
        <dbReference type="PROSITE" id="PS52039"/>
    </source>
</evidence>
<dbReference type="InterPro" id="IPR013826">
    <property type="entry name" value="Topo_IA_cen_sub3"/>
</dbReference>
<dbReference type="InterPro" id="IPR013497">
    <property type="entry name" value="Topo_IA_cen"/>
</dbReference>
<dbReference type="CDD" id="cd00186">
    <property type="entry name" value="TOP1Ac"/>
    <property type="match status" value="1"/>
</dbReference>
<keyword evidence="3" id="KW-0479">Metal-binding</keyword>
<dbReference type="InterPro" id="IPR003601">
    <property type="entry name" value="Topo_IA_2"/>
</dbReference>
<sequence>MSKNLVIVESPAKARTIEGYLGKDFVVKSSYGHVRDLPKDDMAIDIPNGFRPVYEVSPDKRQVISELKKLAKEAEEIWLATDDDREGEAISWHLKEALGLKEDTKRIVFHEITKNAIQNAIQSPRRIDIDLVNAQQARRVLDRLVGFELSPVLWRKIKSGSSMALSAGRVQSVAVRLIVEREREVDNHNTKSSYKVTAQFLVDNGRVLNAELPKSFATLEEARAFLEKCREAVFSIKNLETRPAKKSPAPPFTTSTLQQEASRKLSFSVSQTMTLAQKLYESGKISYMRTDSTNLSQEAIEKAKRAITSEFGEKYVHTRQYKTKSESAQEAHEAIRPTDFSVKAAGSDRNEQRLYDLIWKRSIASQMADAQLERTTATIGISTASEELIAQGEVIKFDGFLKVYLESTDDEDEESKGMLPPLSIGQVLNMDQMKATQKFSRPAPRYTEASLVKKLEEMGIGRPSTYAPTISTIIKRQYVVKEDRPGKEREFKELTLKKGDIQEKTGKENYGSEKAKLFPTNMGLVVNDFLVEYFEGIVDYKFTANVEKEFDEIASGKMGWQDMIKNFYGDFHRNVETVQGAALTGSKPGIRELGLDPRSGKKVSARLGRYGAYVQIGEATDEDKPLFANLKKGQLIETITLEEALDLFSLPREVGFFEDKPMVIGIGKFGPYVKHDDKYVSLTKDDDPYTVTAERAIELIQQKRVENINESIGEFEGKLITTGKGRFGPYIKHDDKYISLPKGVTPGSLTPERAIELIQQKRQAESNKYIKEFPENSTVKVVNGMYGPYISIGKRNVKIPKDVEPASLTLEDCLKLAGDTGPEEKPKARKATKADAASPVAAKKTPAKKTVAKKK</sequence>
<feature type="region of interest" description="Interaction with DNA" evidence="8">
    <location>
        <begin position="166"/>
        <end position="171"/>
    </location>
</feature>
<dbReference type="Gene3D" id="1.10.290.10">
    <property type="entry name" value="Topoisomerase I, domain 4"/>
    <property type="match status" value="1"/>
</dbReference>
<evidence type="ECO:0000313" key="13">
    <source>
        <dbReference type="Proteomes" id="UP000248790"/>
    </source>
</evidence>
<keyword evidence="13" id="KW-1185">Reference proteome</keyword>
<dbReference type="InterPro" id="IPR034149">
    <property type="entry name" value="TOPRIM_TopoI"/>
</dbReference>
<dbReference type="PROSITE" id="PS00396">
    <property type="entry name" value="TOPO_IA_1"/>
    <property type="match status" value="1"/>
</dbReference>
<evidence type="ECO:0000256" key="6">
    <source>
        <dbReference type="ARBA" id="ARBA00023125"/>
    </source>
</evidence>
<dbReference type="HAMAP" id="MF_00952">
    <property type="entry name" value="Topoisom_1_prok"/>
    <property type="match status" value="1"/>
</dbReference>
<dbReference type="Pfam" id="PF01131">
    <property type="entry name" value="Topoisom_bac"/>
    <property type="match status" value="2"/>
</dbReference>
<dbReference type="InterPro" id="IPR023405">
    <property type="entry name" value="Topo_IA_core_domain"/>
</dbReference>
<dbReference type="SUPFAM" id="SSF56712">
    <property type="entry name" value="Prokaryotic type I DNA topoisomerase"/>
    <property type="match status" value="1"/>
</dbReference>
<dbReference type="PANTHER" id="PTHR42785">
    <property type="entry name" value="DNA TOPOISOMERASE, TYPE IA, CORE"/>
    <property type="match status" value="1"/>
</dbReference>
<evidence type="ECO:0000313" key="12">
    <source>
        <dbReference type="EMBL" id="RAK00364.1"/>
    </source>
</evidence>
<dbReference type="GO" id="GO:0003677">
    <property type="term" value="F:DNA binding"/>
    <property type="evidence" value="ECO:0007669"/>
    <property type="project" value="UniProtKB-KW"/>
</dbReference>
<organism evidence="12 13">
    <name type="scientific">Larkinella arboricola</name>
    <dbReference type="NCBI Taxonomy" id="643671"/>
    <lineage>
        <taxon>Bacteria</taxon>
        <taxon>Pseudomonadati</taxon>
        <taxon>Bacteroidota</taxon>
        <taxon>Cytophagia</taxon>
        <taxon>Cytophagales</taxon>
        <taxon>Spirosomataceae</taxon>
        <taxon>Larkinella</taxon>
    </lineage>
</organism>
<gene>
    <name evidence="8" type="primary">topA</name>
    <name evidence="12" type="ORF">LX87_02066</name>
</gene>
<comment type="similarity">
    <text evidence="2 8">Belongs to the type IA topoisomerase family.</text>
</comment>
<dbReference type="InterPro" id="IPR028612">
    <property type="entry name" value="Topoisom_1_IA"/>
</dbReference>
<evidence type="ECO:0000256" key="8">
    <source>
        <dbReference type="HAMAP-Rule" id="MF_00952"/>
    </source>
</evidence>
<dbReference type="InterPro" id="IPR023406">
    <property type="entry name" value="Topo_IA_AS"/>
</dbReference>
<dbReference type="SMART" id="SM00493">
    <property type="entry name" value="TOPRIM"/>
    <property type="match status" value="1"/>
</dbReference>
<feature type="domain" description="Topo IA-type catalytic" evidence="11">
    <location>
        <begin position="128"/>
        <end position="575"/>
    </location>
</feature>
<dbReference type="PROSITE" id="PS50880">
    <property type="entry name" value="TOPRIM"/>
    <property type="match status" value="1"/>
</dbReference>
<dbReference type="PROSITE" id="PS52039">
    <property type="entry name" value="TOPO_IA_2"/>
    <property type="match status" value="1"/>
</dbReference>
<dbReference type="RefSeq" id="WP_111628112.1">
    <property type="nucleotide sequence ID" value="NZ_QLMC01000002.1"/>
</dbReference>
<feature type="compositionally biased region" description="Basic residues" evidence="9">
    <location>
        <begin position="845"/>
        <end position="855"/>
    </location>
</feature>
<dbReference type="SMART" id="SM00436">
    <property type="entry name" value="TOP1Bc"/>
    <property type="match status" value="1"/>
</dbReference>
<feature type="site" description="Interaction with DNA" evidence="8">
    <location>
        <position position="138"/>
    </location>
</feature>
<dbReference type="GO" id="GO:0003917">
    <property type="term" value="F:DNA topoisomerase type I (single strand cut, ATP-independent) activity"/>
    <property type="evidence" value="ECO:0007669"/>
    <property type="project" value="UniProtKB-UniRule"/>
</dbReference>
<dbReference type="InterPro" id="IPR003602">
    <property type="entry name" value="Topo_IA_DNA-bd_dom"/>
</dbReference>
<dbReference type="InterPro" id="IPR025589">
    <property type="entry name" value="Toprim_C_rpt"/>
</dbReference>
<evidence type="ECO:0000256" key="1">
    <source>
        <dbReference type="ARBA" id="ARBA00000213"/>
    </source>
</evidence>
<dbReference type="PRINTS" id="PR00417">
    <property type="entry name" value="PRTPISMRASEI"/>
</dbReference>
<feature type="site" description="Interaction with DNA" evidence="8">
    <location>
        <position position="154"/>
    </location>
</feature>
<dbReference type="OrthoDB" id="9804262at2"/>
<keyword evidence="5 8" id="KW-0799">Topoisomerase</keyword>
<dbReference type="Pfam" id="PF13368">
    <property type="entry name" value="Toprim_C_rpt"/>
    <property type="match status" value="4"/>
</dbReference>
<keyword evidence="6 8" id="KW-0238">DNA-binding</keyword>
<dbReference type="InterPro" id="IPR005733">
    <property type="entry name" value="TopoI_bac-type"/>
</dbReference>
<comment type="function">
    <text evidence="8">Releases the supercoiling and torsional tension of DNA, which is introduced during the DNA replication and transcription, by transiently cleaving and rejoining one strand of the DNA duplex. Introduces a single-strand break via transesterification at a target site in duplex DNA. The scissile phosphodiester is attacked by the catalytic tyrosine of the enzyme, resulting in the formation of a DNA-(5'-phosphotyrosyl)-enzyme intermediate and the expulsion of a 3'-OH DNA strand. The free DNA strand then undergoes passage around the unbroken strand, thus removing DNA supercoils. Finally, in the religation step, the DNA 3'-OH attacks the covalent intermediate to expel the active-site tyrosine and restore the DNA phosphodiester backbone.</text>
</comment>
<dbReference type="EMBL" id="QLMC01000002">
    <property type="protein sequence ID" value="RAK00364.1"/>
    <property type="molecule type" value="Genomic_DNA"/>
</dbReference>
<dbReference type="SMART" id="SM00437">
    <property type="entry name" value="TOP1Ac"/>
    <property type="match status" value="1"/>
</dbReference>
<evidence type="ECO:0000256" key="9">
    <source>
        <dbReference type="SAM" id="MobiDB-lite"/>
    </source>
</evidence>
<dbReference type="AlphaFoldDB" id="A0A327X4S4"/>
<dbReference type="Pfam" id="PF01751">
    <property type="entry name" value="Toprim"/>
    <property type="match status" value="1"/>
</dbReference>
<comment type="caution">
    <text evidence="8">Lacks conserved residue(s) required for the propagation of feature annotation.</text>
</comment>
<dbReference type="PANTHER" id="PTHR42785:SF1">
    <property type="entry name" value="DNA TOPOISOMERASE"/>
    <property type="match status" value="1"/>
</dbReference>
<dbReference type="GO" id="GO:0006265">
    <property type="term" value="P:DNA topological change"/>
    <property type="evidence" value="ECO:0007669"/>
    <property type="project" value="UniProtKB-UniRule"/>
</dbReference>
<dbReference type="GO" id="GO:0046872">
    <property type="term" value="F:metal ion binding"/>
    <property type="evidence" value="ECO:0007669"/>
    <property type="project" value="UniProtKB-KW"/>
</dbReference>
<evidence type="ECO:0000259" key="10">
    <source>
        <dbReference type="PROSITE" id="PS50880"/>
    </source>
</evidence>
<comment type="caution">
    <text evidence="12">The sequence shown here is derived from an EMBL/GenBank/DDBJ whole genome shotgun (WGS) entry which is preliminary data.</text>
</comment>
<dbReference type="InterPro" id="IPR000380">
    <property type="entry name" value="Topo_IA"/>
</dbReference>
<name>A0A327X4S4_LARAB</name>
<dbReference type="Gene3D" id="2.70.20.10">
    <property type="entry name" value="Topoisomerase I, domain 3"/>
    <property type="match status" value="1"/>
</dbReference>
<feature type="site" description="Interaction with DNA" evidence="8">
    <location>
        <position position="139"/>
    </location>
</feature>
<evidence type="ECO:0000256" key="7">
    <source>
        <dbReference type="ARBA" id="ARBA00023235"/>
    </source>
</evidence>
<keyword evidence="7 8" id="KW-0413">Isomerase</keyword>
<comment type="catalytic activity">
    <reaction evidence="1 8">
        <text>ATP-independent breakage of single-stranded DNA, followed by passage and rejoining.</text>
        <dbReference type="EC" id="5.6.2.1"/>
    </reaction>
</comment>
<feature type="site" description="Interaction with DNA" evidence="8">
    <location>
        <position position="142"/>
    </location>
</feature>
<evidence type="ECO:0000256" key="4">
    <source>
        <dbReference type="ARBA" id="ARBA00022842"/>
    </source>
</evidence>
<keyword evidence="4" id="KW-0460">Magnesium</keyword>
<dbReference type="Proteomes" id="UP000248790">
    <property type="component" value="Unassembled WGS sequence"/>
</dbReference>
<evidence type="ECO:0000256" key="5">
    <source>
        <dbReference type="ARBA" id="ARBA00023029"/>
    </source>
</evidence>
<dbReference type="Gene3D" id="3.40.50.140">
    <property type="match status" value="1"/>
</dbReference>
<evidence type="ECO:0000256" key="2">
    <source>
        <dbReference type="ARBA" id="ARBA00009446"/>
    </source>
</evidence>
<feature type="region of interest" description="Disordered" evidence="9">
    <location>
        <begin position="818"/>
        <end position="855"/>
    </location>
</feature>
<feature type="site" description="Interaction with DNA" evidence="8">
    <location>
        <position position="476"/>
    </location>
</feature>
<accession>A0A327X4S4</accession>
<evidence type="ECO:0000256" key="3">
    <source>
        <dbReference type="ARBA" id="ARBA00022723"/>
    </source>
</evidence>
<reference evidence="12 13" key="1">
    <citation type="submission" date="2018-06" db="EMBL/GenBank/DDBJ databases">
        <title>Genomic Encyclopedia of Archaeal and Bacterial Type Strains, Phase II (KMG-II): from individual species to whole genera.</title>
        <authorList>
            <person name="Goeker M."/>
        </authorList>
    </citation>
    <scope>NUCLEOTIDE SEQUENCE [LARGE SCALE GENOMIC DNA]</scope>
    <source>
        <strain evidence="12 13">DSM 21851</strain>
    </source>
</reference>
<feature type="site" description="Interaction with DNA" evidence="8">
    <location>
        <position position="289"/>
    </location>
</feature>
<feature type="site" description="Interaction with DNA" evidence="8">
    <location>
        <position position="33"/>
    </location>
</feature>
<comment type="subunit">
    <text evidence="8">Monomer.</text>
</comment>
<dbReference type="InterPro" id="IPR013824">
    <property type="entry name" value="Topo_IA_cen_sub1"/>
</dbReference>